<accession>A0A9P7C6I0</accession>
<sequence length="169" mass="19277">MVKPSLALLRSQHNLHNDAELLWKHLMPWSQNLCKDFSGGMINVYRISGCLYLVLLALQELLLDFDPTIPLLGSASDFKDWYCQLSGKEQYTIHGDLVESYLRLPFDEQIQVLKPGGVLSRKLISSVEDLLLDSQENSVPRLDYEPEESKVQVIVHLLVNILSGFSRYC</sequence>
<dbReference type="Proteomes" id="UP000717996">
    <property type="component" value="Unassembled WGS sequence"/>
</dbReference>
<evidence type="ECO:0000313" key="1">
    <source>
        <dbReference type="EMBL" id="KAG1537584.1"/>
    </source>
</evidence>
<dbReference type="AlphaFoldDB" id="A0A9P7C6I0"/>
<reference evidence="1" key="1">
    <citation type="journal article" date="2020" name="Microb. Genom.">
        <title>Genetic diversity of clinical and environmental Mucorales isolates obtained from an investigation of mucormycosis cases among solid organ transplant recipients.</title>
        <authorList>
            <person name="Nguyen M.H."/>
            <person name="Kaul D."/>
            <person name="Muto C."/>
            <person name="Cheng S.J."/>
            <person name="Richter R.A."/>
            <person name="Bruno V.M."/>
            <person name="Liu G."/>
            <person name="Beyhan S."/>
            <person name="Sundermann A.J."/>
            <person name="Mounaud S."/>
            <person name="Pasculle A.W."/>
            <person name="Nierman W.C."/>
            <person name="Driscoll E."/>
            <person name="Cumbie R."/>
            <person name="Clancy C.J."/>
            <person name="Dupont C.L."/>
        </authorList>
    </citation>
    <scope>NUCLEOTIDE SEQUENCE</scope>
    <source>
        <strain evidence="1">GL16</strain>
    </source>
</reference>
<name>A0A9P7C6I0_RHIOR</name>
<proteinExistence type="predicted"/>
<protein>
    <submittedName>
        <fullName evidence="1">Uncharacterized protein</fullName>
    </submittedName>
</protein>
<comment type="caution">
    <text evidence="1">The sequence shown here is derived from an EMBL/GenBank/DDBJ whole genome shotgun (WGS) entry which is preliminary data.</text>
</comment>
<dbReference type="EMBL" id="JAANIT010002085">
    <property type="protein sequence ID" value="KAG1537584.1"/>
    <property type="molecule type" value="Genomic_DNA"/>
</dbReference>
<dbReference type="OrthoDB" id="20774at2759"/>
<organism evidence="1 2">
    <name type="scientific">Rhizopus oryzae</name>
    <name type="common">Mucormycosis agent</name>
    <name type="synonym">Rhizopus arrhizus var. delemar</name>
    <dbReference type="NCBI Taxonomy" id="64495"/>
    <lineage>
        <taxon>Eukaryota</taxon>
        <taxon>Fungi</taxon>
        <taxon>Fungi incertae sedis</taxon>
        <taxon>Mucoromycota</taxon>
        <taxon>Mucoromycotina</taxon>
        <taxon>Mucoromycetes</taxon>
        <taxon>Mucorales</taxon>
        <taxon>Mucorineae</taxon>
        <taxon>Rhizopodaceae</taxon>
        <taxon>Rhizopus</taxon>
    </lineage>
</organism>
<gene>
    <name evidence="1" type="ORF">G6F51_010284</name>
</gene>
<evidence type="ECO:0000313" key="2">
    <source>
        <dbReference type="Proteomes" id="UP000717996"/>
    </source>
</evidence>